<dbReference type="PANTHER" id="PTHR43157:SF31">
    <property type="entry name" value="PHOSPHATIDYLINOSITOL-GLYCAN BIOSYNTHESIS CLASS F PROTEIN"/>
    <property type="match status" value="1"/>
</dbReference>
<dbReference type="RefSeq" id="XP_004364813.2">
    <property type="nucleotide sequence ID" value="XM_004364756.2"/>
</dbReference>
<dbReference type="CDD" id="cd05327">
    <property type="entry name" value="retinol-DH_like_SDR_c_like"/>
    <property type="match status" value="1"/>
</dbReference>
<name>A0A0D2WKC6_CAPO3</name>
<sequence length="356" mass="38185">MDGLENDDSQFSSFDRRTHTSARTNMQSIKSALLGTYSLVTQIFTPAKQPTGLVPLEGRVAIVTGANIGCGFETARSLAGLGAHVVLACRNSEKGEAAVQAIRSEFPSSQVELQLLDLQSLASIRDFAQAANKKFPKIHLLVNNAGVMVPPFGHTADGFETQFGTNYVGPFYLTLLLLDNIVAAGTPERVARIVNVSSAAYHGGSINFDDLNSEKSYDRLGAYAQSKLANILFSGQLQQLLTARKANVASHALHPGVVNTGLYQHLPQFLQFIERPFANLLFYTAAQGAYSSMYAAASSETEADRGLFYSNCTRTPLDAHATNAATSSALWKATVELIRSKGFQVPAAVASDSSVQ</sequence>
<dbReference type="InParanoid" id="A0A0D2WKC6"/>
<dbReference type="OrthoDB" id="191139at2759"/>
<evidence type="ECO:0000313" key="4">
    <source>
        <dbReference type="Proteomes" id="UP000008743"/>
    </source>
</evidence>
<dbReference type="Gene3D" id="3.40.50.720">
    <property type="entry name" value="NAD(P)-binding Rossmann-like Domain"/>
    <property type="match status" value="1"/>
</dbReference>
<feature type="region of interest" description="Disordered" evidence="2">
    <location>
        <begin position="1"/>
        <end position="22"/>
    </location>
</feature>
<reference evidence="4" key="1">
    <citation type="submission" date="2011-02" db="EMBL/GenBank/DDBJ databases">
        <title>The Genome Sequence of Capsaspora owczarzaki ATCC 30864.</title>
        <authorList>
            <person name="Russ C."/>
            <person name="Cuomo C."/>
            <person name="Burger G."/>
            <person name="Gray M.W."/>
            <person name="Holland P.W.H."/>
            <person name="King N."/>
            <person name="Lang F.B.F."/>
            <person name="Roger A.J."/>
            <person name="Ruiz-Trillo I."/>
            <person name="Young S.K."/>
            <person name="Zeng Q."/>
            <person name="Gargeya S."/>
            <person name="Alvarado L."/>
            <person name="Berlin A."/>
            <person name="Chapman S.B."/>
            <person name="Chen Z."/>
            <person name="Freedman E."/>
            <person name="Gellesch M."/>
            <person name="Goldberg J."/>
            <person name="Griggs A."/>
            <person name="Gujja S."/>
            <person name="Heilman E."/>
            <person name="Heiman D."/>
            <person name="Howarth C."/>
            <person name="Mehta T."/>
            <person name="Neiman D."/>
            <person name="Pearson M."/>
            <person name="Roberts A."/>
            <person name="Saif S."/>
            <person name="Shea T."/>
            <person name="Shenoy N."/>
            <person name="Sisk P."/>
            <person name="Stolte C."/>
            <person name="Sykes S."/>
            <person name="White J."/>
            <person name="Yandava C."/>
            <person name="Haas B."/>
            <person name="Nusbaum C."/>
            <person name="Birren B."/>
        </authorList>
    </citation>
    <scope>NUCLEOTIDE SEQUENCE</scope>
    <source>
        <strain evidence="4">ATCC 30864</strain>
    </source>
</reference>
<dbReference type="SUPFAM" id="SSF51735">
    <property type="entry name" value="NAD(P)-binding Rossmann-fold domains"/>
    <property type="match status" value="1"/>
</dbReference>
<gene>
    <name evidence="3" type="ORF">CAOG_001945</name>
</gene>
<dbReference type="EMBL" id="KE346361">
    <property type="protein sequence ID" value="KJE90675.1"/>
    <property type="molecule type" value="Genomic_DNA"/>
</dbReference>
<dbReference type="Pfam" id="PF00106">
    <property type="entry name" value="adh_short"/>
    <property type="match status" value="1"/>
</dbReference>
<protein>
    <submittedName>
        <fullName evidence="3">Short-chain dehydrogenase/reductase SDR</fullName>
    </submittedName>
</protein>
<evidence type="ECO:0000313" key="3">
    <source>
        <dbReference type="EMBL" id="KJE90675.1"/>
    </source>
</evidence>
<dbReference type="Proteomes" id="UP000008743">
    <property type="component" value="Unassembled WGS sequence"/>
</dbReference>
<dbReference type="AlphaFoldDB" id="A0A0D2WKC6"/>
<dbReference type="NCBIfam" id="NF004846">
    <property type="entry name" value="PRK06197.1"/>
    <property type="match status" value="1"/>
</dbReference>
<keyword evidence="1" id="KW-0560">Oxidoreductase</keyword>
<dbReference type="InterPro" id="IPR002347">
    <property type="entry name" value="SDR_fam"/>
</dbReference>
<organism evidence="3 4">
    <name type="scientific">Capsaspora owczarzaki (strain ATCC 30864)</name>
    <dbReference type="NCBI Taxonomy" id="595528"/>
    <lineage>
        <taxon>Eukaryota</taxon>
        <taxon>Filasterea</taxon>
        <taxon>Capsaspora</taxon>
    </lineage>
</organism>
<dbReference type="GO" id="GO:0016491">
    <property type="term" value="F:oxidoreductase activity"/>
    <property type="evidence" value="ECO:0007669"/>
    <property type="project" value="UniProtKB-KW"/>
</dbReference>
<dbReference type="FunCoup" id="A0A0D2WKC6">
    <property type="interactions" value="116"/>
</dbReference>
<evidence type="ECO:0000256" key="1">
    <source>
        <dbReference type="ARBA" id="ARBA00023002"/>
    </source>
</evidence>
<proteinExistence type="predicted"/>
<accession>A0A0D2WKC6</accession>
<dbReference type="PRINTS" id="PR00081">
    <property type="entry name" value="GDHRDH"/>
</dbReference>
<dbReference type="PhylomeDB" id="A0A0D2WKC6"/>
<evidence type="ECO:0000256" key="2">
    <source>
        <dbReference type="SAM" id="MobiDB-lite"/>
    </source>
</evidence>
<dbReference type="eggNOG" id="KOG1208">
    <property type="taxonomic scope" value="Eukaryota"/>
</dbReference>
<dbReference type="InterPro" id="IPR036291">
    <property type="entry name" value="NAD(P)-bd_dom_sf"/>
</dbReference>
<keyword evidence="4" id="KW-1185">Reference proteome</keyword>
<dbReference type="STRING" id="595528.A0A0D2WKC6"/>
<dbReference type="PANTHER" id="PTHR43157">
    <property type="entry name" value="PHOSPHATIDYLINOSITOL-GLYCAN BIOSYNTHESIS CLASS F PROTEIN-RELATED"/>
    <property type="match status" value="1"/>
</dbReference>